<comment type="caution">
    <text evidence="3">The sequence shown here is derived from an EMBL/GenBank/DDBJ whole genome shotgun (WGS) entry which is preliminary data.</text>
</comment>
<accession>A0A2X0IEP9</accession>
<dbReference type="GO" id="GO:0016491">
    <property type="term" value="F:oxidoreductase activity"/>
    <property type="evidence" value="ECO:0007669"/>
    <property type="project" value="UniProtKB-KW"/>
</dbReference>
<evidence type="ECO:0000256" key="2">
    <source>
        <dbReference type="ARBA" id="ARBA00023002"/>
    </source>
</evidence>
<organism evidence="3 4">
    <name type="scientific">Streptacidiphilus pinicola</name>
    <dbReference type="NCBI Taxonomy" id="2219663"/>
    <lineage>
        <taxon>Bacteria</taxon>
        <taxon>Bacillati</taxon>
        <taxon>Actinomycetota</taxon>
        <taxon>Actinomycetes</taxon>
        <taxon>Kitasatosporales</taxon>
        <taxon>Streptomycetaceae</taxon>
        <taxon>Streptacidiphilus</taxon>
    </lineage>
</organism>
<dbReference type="EMBL" id="QKYN01000132">
    <property type="protein sequence ID" value="RAG81911.1"/>
    <property type="molecule type" value="Genomic_DNA"/>
</dbReference>
<reference evidence="3 4" key="1">
    <citation type="submission" date="2018-06" db="EMBL/GenBank/DDBJ databases">
        <title>Streptacidiphilus pinicola sp. nov., isolated from pine grove soil.</title>
        <authorList>
            <person name="Roh S.G."/>
            <person name="Park S."/>
            <person name="Kim M.-K."/>
            <person name="Yun B.-R."/>
            <person name="Park J."/>
            <person name="Kim M.J."/>
            <person name="Kim Y.S."/>
            <person name="Kim S.B."/>
        </authorList>
    </citation>
    <scope>NUCLEOTIDE SEQUENCE [LARGE SCALE GENOMIC DNA]</scope>
    <source>
        <strain evidence="3 4">MMS16-CNU450</strain>
    </source>
</reference>
<dbReference type="InterPro" id="IPR020904">
    <property type="entry name" value="Sc_DH/Rdtase_CS"/>
</dbReference>
<name>A0A2X0IEP9_9ACTN</name>
<dbReference type="CDD" id="cd05233">
    <property type="entry name" value="SDR_c"/>
    <property type="match status" value="1"/>
</dbReference>
<evidence type="ECO:0000313" key="3">
    <source>
        <dbReference type="EMBL" id="RAG81911.1"/>
    </source>
</evidence>
<keyword evidence="2" id="KW-0560">Oxidoreductase</keyword>
<evidence type="ECO:0000256" key="1">
    <source>
        <dbReference type="ARBA" id="ARBA00006484"/>
    </source>
</evidence>
<dbReference type="InterPro" id="IPR002347">
    <property type="entry name" value="SDR_fam"/>
</dbReference>
<dbReference type="Pfam" id="PF13561">
    <property type="entry name" value="adh_short_C2"/>
    <property type="match status" value="1"/>
</dbReference>
<dbReference type="AlphaFoldDB" id="A0A2X0IEP9"/>
<dbReference type="RefSeq" id="WP_111506394.1">
    <property type="nucleotide sequence ID" value="NZ_QKYN01000132.1"/>
</dbReference>
<comment type="similarity">
    <text evidence="1">Belongs to the short-chain dehydrogenases/reductases (SDR) family.</text>
</comment>
<dbReference type="OrthoDB" id="7064009at2"/>
<dbReference type="PANTHER" id="PTHR24321">
    <property type="entry name" value="DEHYDROGENASES, SHORT CHAIN"/>
    <property type="match status" value="1"/>
</dbReference>
<dbReference type="PROSITE" id="PS00061">
    <property type="entry name" value="ADH_SHORT"/>
    <property type="match status" value="1"/>
</dbReference>
<proteinExistence type="inferred from homology"/>
<dbReference type="SUPFAM" id="SSF51735">
    <property type="entry name" value="NAD(P)-binding Rossmann-fold domains"/>
    <property type="match status" value="1"/>
</dbReference>
<dbReference type="NCBIfam" id="NF005559">
    <property type="entry name" value="PRK07231.1"/>
    <property type="match status" value="1"/>
</dbReference>
<dbReference type="PANTHER" id="PTHR24321:SF8">
    <property type="entry name" value="ESTRADIOL 17-BETA-DEHYDROGENASE 8-RELATED"/>
    <property type="match status" value="1"/>
</dbReference>
<evidence type="ECO:0000313" key="4">
    <source>
        <dbReference type="Proteomes" id="UP000248889"/>
    </source>
</evidence>
<dbReference type="Proteomes" id="UP000248889">
    <property type="component" value="Unassembled WGS sequence"/>
</dbReference>
<dbReference type="FunFam" id="3.40.50.720:FF:000084">
    <property type="entry name" value="Short-chain dehydrogenase reductase"/>
    <property type="match status" value="1"/>
</dbReference>
<gene>
    <name evidence="3" type="ORF">DN069_30270</name>
</gene>
<dbReference type="Gene3D" id="3.40.50.720">
    <property type="entry name" value="NAD(P)-binding Rossmann-like Domain"/>
    <property type="match status" value="1"/>
</dbReference>
<keyword evidence="4" id="KW-1185">Reference proteome</keyword>
<protein>
    <submittedName>
        <fullName evidence="3">Short-chain dehydrogenase</fullName>
    </submittedName>
</protein>
<sequence length="264" mass="27329">MTASPSSLSPSSFGLDGRVVLITGAGSGIGQAAAVAFAEAGAHVALAGRRLEHLEETRKLLPDPDDALVLRCDVDRESDVVALVDAVAERFGRLNVAFNNAGTFGRFGPLHEDDEENFDLVVGTNLRGLWRCMRHQVARMLQNGGGSIVNCASVAAHLGHARSPLYSATKHAVVGLSKSAALQYAGSGIRVNVVSPGSTDTDMLRSLYEDAGALQARSSRAPLKRLGTPAEVANAAVWLASPLSGYVTGQTLPVDGGVTAGSSA</sequence>
<dbReference type="PRINTS" id="PR00080">
    <property type="entry name" value="SDRFAMILY"/>
</dbReference>
<dbReference type="InterPro" id="IPR036291">
    <property type="entry name" value="NAD(P)-bd_dom_sf"/>
</dbReference>
<dbReference type="PRINTS" id="PR00081">
    <property type="entry name" value="GDHRDH"/>
</dbReference>